<dbReference type="eggNOG" id="ENOG50332F3">
    <property type="taxonomic scope" value="Bacteria"/>
</dbReference>
<sequence length="165" mass="17212">MTPERMQALLAGQTSVAKKVFAALPSSLSTAFTPVDIAREMKAMAGASVDIHTMRGCLACLQKAGLVKEVVPGSFRRVEVKEKHTVTMTKIAAQAGPKLAATQGAQPPMDMLASIAAKVRVAMAGLGALADEIDNAALAIEERSAASEKEVAKVKQIATLLKELG</sequence>
<accession>A0A0H3LKA9</accession>
<dbReference type="AlphaFoldDB" id="A0A0H3LKA9"/>
<reference evidence="2" key="1">
    <citation type="journal article" date="2003" name="Nat. Genet.">
        <title>Comparative analysis of the genome sequences of Bordetella pertussis, Bordetella parapertussis and Bordetella bronchiseptica.</title>
        <authorList>
            <person name="Parkhill J."/>
            <person name="Sebaihia M."/>
            <person name="Preston A."/>
            <person name="Murphy L.D."/>
            <person name="Thomson N.R."/>
            <person name="Harris D.E."/>
            <person name="Holden M.T.G."/>
            <person name="Churcher C.M."/>
            <person name="Bentley S.D."/>
            <person name="Mungall K.L."/>
            <person name="Cerdeno-Tarraga A.-M."/>
            <person name="Temple L."/>
            <person name="James K.D."/>
            <person name="Harris B."/>
            <person name="Quail M.A."/>
            <person name="Achtman M."/>
            <person name="Atkin R."/>
            <person name="Baker S."/>
            <person name="Basham D."/>
            <person name="Bason N."/>
            <person name="Cherevach I."/>
            <person name="Chillingworth T."/>
            <person name="Collins M."/>
            <person name="Cronin A."/>
            <person name="Davis P."/>
            <person name="Doggett J."/>
            <person name="Feltwell T."/>
            <person name="Goble A."/>
            <person name="Hamlin N."/>
            <person name="Hauser H."/>
            <person name="Holroyd S."/>
            <person name="Jagels K."/>
            <person name="Leather S."/>
            <person name="Moule S."/>
            <person name="Norberczak H."/>
            <person name="O'Neil S."/>
            <person name="Ormond D."/>
            <person name="Price C."/>
            <person name="Rabbinowitsch E."/>
            <person name="Rutter S."/>
            <person name="Sanders M."/>
            <person name="Saunders D."/>
            <person name="Seeger K."/>
            <person name="Sharp S."/>
            <person name="Simmonds M."/>
            <person name="Skelton J."/>
            <person name="Squares R."/>
            <person name="Squares S."/>
            <person name="Stevens K."/>
            <person name="Unwin L."/>
            <person name="Whitehead S."/>
            <person name="Barrell B.G."/>
            <person name="Maskell D.J."/>
        </authorList>
    </citation>
    <scope>NUCLEOTIDE SEQUENCE [LARGE SCALE GENOMIC DNA]</scope>
    <source>
        <strain evidence="2">ATCC BAA-588 / NCTC 13252 / RB50</strain>
    </source>
</reference>
<dbReference type="HOGENOM" id="CLU_106206_0_0_4"/>
<proteinExistence type="predicted"/>
<name>A0A0H3LKA9_BORBR</name>
<evidence type="ECO:0000313" key="1">
    <source>
        <dbReference type="EMBL" id="CAE32183.1"/>
    </source>
</evidence>
<dbReference type="KEGG" id="bbr:BB1686"/>
<dbReference type="EMBL" id="BX640442">
    <property type="protein sequence ID" value="CAE32183.1"/>
    <property type="molecule type" value="Genomic_DNA"/>
</dbReference>
<organism evidence="1 2">
    <name type="scientific">Bordetella bronchiseptica (strain ATCC BAA-588 / NCTC 13252 / RB50)</name>
    <name type="common">Alcaligenes bronchisepticus</name>
    <dbReference type="NCBI Taxonomy" id="257310"/>
    <lineage>
        <taxon>Bacteria</taxon>
        <taxon>Pseudomonadati</taxon>
        <taxon>Pseudomonadota</taxon>
        <taxon>Betaproteobacteria</taxon>
        <taxon>Burkholderiales</taxon>
        <taxon>Alcaligenaceae</taxon>
        <taxon>Bordetella</taxon>
    </lineage>
</organism>
<evidence type="ECO:0000313" key="2">
    <source>
        <dbReference type="Proteomes" id="UP000001027"/>
    </source>
</evidence>
<protein>
    <submittedName>
        <fullName evidence="1">Uncharacterized protein</fullName>
    </submittedName>
</protein>
<dbReference type="Proteomes" id="UP000001027">
    <property type="component" value="Chromosome"/>
</dbReference>
<gene>
    <name evidence="1" type="ordered locus">BB1686</name>
</gene>